<sequence length="70" mass="8025">MHSSDLQHLEEILEVYYPGIPTSKATPANPPHSCTPARQHLSCPTCMLPNHFYRLHTRHLPLVYCPLLLH</sequence>
<dbReference type="Proteomes" id="UP001165960">
    <property type="component" value="Unassembled WGS sequence"/>
</dbReference>
<gene>
    <name evidence="1" type="ORF">DSO57_1038117</name>
</gene>
<proteinExistence type="predicted"/>
<accession>A0ACC2U8K6</accession>
<evidence type="ECO:0000313" key="2">
    <source>
        <dbReference type="Proteomes" id="UP001165960"/>
    </source>
</evidence>
<name>A0ACC2U8K6_9FUNG</name>
<dbReference type="EMBL" id="QTSX02001163">
    <property type="protein sequence ID" value="KAJ9083097.1"/>
    <property type="molecule type" value="Genomic_DNA"/>
</dbReference>
<reference evidence="1" key="1">
    <citation type="submission" date="2022-04" db="EMBL/GenBank/DDBJ databases">
        <title>Genome of the entomopathogenic fungus Entomophthora muscae.</title>
        <authorList>
            <person name="Elya C."/>
            <person name="Lovett B.R."/>
            <person name="Lee E."/>
            <person name="Macias A.M."/>
            <person name="Hajek A.E."/>
            <person name="De Bivort B.L."/>
            <person name="Kasson M.T."/>
            <person name="De Fine Licht H.H."/>
            <person name="Stajich J.E."/>
        </authorList>
    </citation>
    <scope>NUCLEOTIDE SEQUENCE</scope>
    <source>
        <strain evidence="1">Berkeley</strain>
    </source>
</reference>
<organism evidence="1 2">
    <name type="scientific">Entomophthora muscae</name>
    <dbReference type="NCBI Taxonomy" id="34485"/>
    <lineage>
        <taxon>Eukaryota</taxon>
        <taxon>Fungi</taxon>
        <taxon>Fungi incertae sedis</taxon>
        <taxon>Zoopagomycota</taxon>
        <taxon>Entomophthoromycotina</taxon>
        <taxon>Entomophthoromycetes</taxon>
        <taxon>Entomophthorales</taxon>
        <taxon>Entomophthoraceae</taxon>
        <taxon>Entomophthora</taxon>
    </lineage>
</organism>
<comment type="caution">
    <text evidence="1">The sequence shown here is derived from an EMBL/GenBank/DDBJ whole genome shotgun (WGS) entry which is preliminary data.</text>
</comment>
<protein>
    <submittedName>
        <fullName evidence="1">Uncharacterized protein</fullName>
    </submittedName>
</protein>
<keyword evidence="2" id="KW-1185">Reference proteome</keyword>
<evidence type="ECO:0000313" key="1">
    <source>
        <dbReference type="EMBL" id="KAJ9083097.1"/>
    </source>
</evidence>